<dbReference type="InterPro" id="IPR034163">
    <property type="entry name" value="Aspergillopepsin-like_cat_dom"/>
</dbReference>
<keyword evidence="9" id="KW-0325">Glycoprotein</keyword>
<protein>
    <submittedName>
        <fullName evidence="13">Putative extracellular aspartic</fullName>
    </submittedName>
</protein>
<dbReference type="AlphaFoldDB" id="A0A0G2EQP7"/>
<name>A0A0G2EQP7_PHACM</name>
<comment type="subcellular location">
    <subcellularLocation>
        <location evidence="1">Secreted</location>
    </subcellularLocation>
</comment>
<evidence type="ECO:0000256" key="6">
    <source>
        <dbReference type="ARBA" id="ARBA00022750"/>
    </source>
</evidence>
<dbReference type="SUPFAM" id="SSF50630">
    <property type="entry name" value="Acid proteases"/>
    <property type="match status" value="1"/>
</dbReference>
<dbReference type="EMBL" id="LCWF01000059">
    <property type="protein sequence ID" value="KKY24456.1"/>
    <property type="molecule type" value="Genomic_DNA"/>
</dbReference>
<evidence type="ECO:0000256" key="1">
    <source>
        <dbReference type="ARBA" id="ARBA00004613"/>
    </source>
</evidence>
<dbReference type="PANTHER" id="PTHR47966">
    <property type="entry name" value="BETA-SITE APP-CLEAVING ENZYME, ISOFORM A-RELATED"/>
    <property type="match status" value="1"/>
</dbReference>
<evidence type="ECO:0000256" key="8">
    <source>
        <dbReference type="ARBA" id="ARBA00023145"/>
    </source>
</evidence>
<dbReference type="PROSITE" id="PS51767">
    <property type="entry name" value="PEPTIDASE_A1"/>
    <property type="match status" value="1"/>
</dbReference>
<dbReference type="Gene3D" id="2.40.70.10">
    <property type="entry name" value="Acid Proteases"/>
    <property type="match status" value="2"/>
</dbReference>
<feature type="chain" id="PRO_5002543706" evidence="11">
    <location>
        <begin position="19"/>
        <end position="428"/>
    </location>
</feature>
<dbReference type="OrthoDB" id="2747330at2759"/>
<keyword evidence="4 10" id="KW-0645">Protease</keyword>
<organism evidence="13 14">
    <name type="scientific">Phaeomoniella chlamydospora</name>
    <name type="common">Phaeoacremonium chlamydosporum</name>
    <dbReference type="NCBI Taxonomy" id="158046"/>
    <lineage>
        <taxon>Eukaryota</taxon>
        <taxon>Fungi</taxon>
        <taxon>Dikarya</taxon>
        <taxon>Ascomycota</taxon>
        <taxon>Pezizomycotina</taxon>
        <taxon>Eurotiomycetes</taxon>
        <taxon>Chaetothyriomycetidae</taxon>
        <taxon>Phaeomoniellales</taxon>
        <taxon>Phaeomoniellaceae</taxon>
        <taxon>Phaeomoniella</taxon>
    </lineage>
</organism>
<dbReference type="GO" id="GO:0004190">
    <property type="term" value="F:aspartic-type endopeptidase activity"/>
    <property type="evidence" value="ECO:0007669"/>
    <property type="project" value="UniProtKB-KW"/>
</dbReference>
<dbReference type="PANTHER" id="PTHR47966:SF23">
    <property type="entry name" value="ASPARTIC ENDOPEPTIDASE, PUTATIVE (AFU_ORTHOLOGUE AFUA_2G15950)-RELATED"/>
    <property type="match status" value="1"/>
</dbReference>
<dbReference type="GO" id="GO:0006508">
    <property type="term" value="P:proteolysis"/>
    <property type="evidence" value="ECO:0007669"/>
    <property type="project" value="UniProtKB-KW"/>
</dbReference>
<keyword evidence="8" id="KW-0865">Zymogen</keyword>
<proteinExistence type="inferred from homology"/>
<sequence>MLRIQILLFITFLTCVLAAPSPHQKRSFKVERVRQKDYVADGPAALRRAYSKYGIKPSGIKKRFGASSLEFMPKVKNPLVVSKAANTSTNGTEDGEVTATGSQNLAEFLSPVSVGGQTLVMDFDTGSSDMWVFNTNLAASSQTGHTIYDPTKSTAAATVSGATFDISYGDGSFANGPVGTDQVDIGGATVQAQTIGLPNNVSTSFVDDTASNGLLGLAFSSLNTVQPNQAKTFFDNVAGNLSQQVFTANLRSNSTGSYEFGSIDTTQFQGSLNQVTVDDSNGFWQFTSTTFVVGDGATQQNTDSGTAIADTGTSLLLVDPSVLNGYYTQVTGAIDATEEVGGVVFPCNSSLPDIAVATGDSMATVSGSNMNFADAGVTNNAGQDLCFGGLQSNEGSSFQIFGDVFFRSQFVAFQKTDPPSLGIAPHAF</sequence>
<dbReference type="InterPro" id="IPR001969">
    <property type="entry name" value="Aspartic_peptidase_AS"/>
</dbReference>
<reference evidence="13 14" key="2">
    <citation type="submission" date="2015-05" db="EMBL/GenBank/DDBJ databases">
        <authorList>
            <person name="Morales-Cruz A."/>
            <person name="Amrine K.C."/>
            <person name="Cantu D."/>
        </authorList>
    </citation>
    <scope>NUCLEOTIDE SEQUENCE [LARGE SCALE GENOMIC DNA]</scope>
    <source>
        <strain evidence="13">UCRPC4</strain>
    </source>
</reference>
<gene>
    <name evidence="13" type="ORF">UCRPC4_g02414</name>
</gene>
<evidence type="ECO:0000256" key="11">
    <source>
        <dbReference type="SAM" id="SignalP"/>
    </source>
</evidence>
<comment type="similarity">
    <text evidence="2 10">Belongs to the peptidase A1 family.</text>
</comment>
<keyword evidence="5 11" id="KW-0732">Signal</keyword>
<keyword evidence="3" id="KW-0964">Secreted</keyword>
<comment type="caution">
    <text evidence="13">The sequence shown here is derived from an EMBL/GenBank/DDBJ whole genome shotgun (WGS) entry which is preliminary data.</text>
</comment>
<feature type="signal peptide" evidence="11">
    <location>
        <begin position="1"/>
        <end position="18"/>
    </location>
</feature>
<evidence type="ECO:0000256" key="7">
    <source>
        <dbReference type="ARBA" id="ARBA00022801"/>
    </source>
</evidence>
<evidence type="ECO:0000256" key="5">
    <source>
        <dbReference type="ARBA" id="ARBA00022729"/>
    </source>
</evidence>
<keyword evidence="14" id="KW-1185">Reference proteome</keyword>
<evidence type="ECO:0000259" key="12">
    <source>
        <dbReference type="PROSITE" id="PS51767"/>
    </source>
</evidence>
<evidence type="ECO:0000313" key="14">
    <source>
        <dbReference type="Proteomes" id="UP000053317"/>
    </source>
</evidence>
<reference evidence="13 14" key="1">
    <citation type="submission" date="2015-05" db="EMBL/GenBank/DDBJ databases">
        <title>Distinctive expansion of gene families associated with plant cell wall degradation and secondary metabolism in the genomes of grapevine trunk pathogens.</title>
        <authorList>
            <person name="Lawrence D.P."/>
            <person name="Travadon R."/>
            <person name="Rolshausen P.E."/>
            <person name="Baumgartner K."/>
        </authorList>
    </citation>
    <scope>NUCLEOTIDE SEQUENCE [LARGE SCALE GENOMIC DNA]</scope>
    <source>
        <strain evidence="13">UCRPC4</strain>
    </source>
</reference>
<evidence type="ECO:0000313" key="13">
    <source>
        <dbReference type="EMBL" id="KKY24456.1"/>
    </source>
</evidence>
<dbReference type="InterPro" id="IPR033121">
    <property type="entry name" value="PEPTIDASE_A1"/>
</dbReference>
<evidence type="ECO:0000256" key="10">
    <source>
        <dbReference type="RuleBase" id="RU000454"/>
    </source>
</evidence>
<dbReference type="Proteomes" id="UP000053317">
    <property type="component" value="Unassembled WGS sequence"/>
</dbReference>
<dbReference type="Pfam" id="PF00026">
    <property type="entry name" value="Asp"/>
    <property type="match status" value="1"/>
</dbReference>
<feature type="domain" description="Peptidase A1" evidence="12">
    <location>
        <begin position="108"/>
        <end position="424"/>
    </location>
</feature>
<dbReference type="FunFam" id="2.40.70.10:FF:000026">
    <property type="entry name" value="Endothiapepsin"/>
    <property type="match status" value="1"/>
</dbReference>
<dbReference type="InterPro" id="IPR001461">
    <property type="entry name" value="Aspartic_peptidase_A1"/>
</dbReference>
<evidence type="ECO:0000256" key="2">
    <source>
        <dbReference type="ARBA" id="ARBA00007447"/>
    </source>
</evidence>
<evidence type="ECO:0000256" key="3">
    <source>
        <dbReference type="ARBA" id="ARBA00022525"/>
    </source>
</evidence>
<evidence type="ECO:0000256" key="9">
    <source>
        <dbReference type="ARBA" id="ARBA00023180"/>
    </source>
</evidence>
<dbReference type="PROSITE" id="PS00141">
    <property type="entry name" value="ASP_PROTEASE"/>
    <property type="match status" value="1"/>
</dbReference>
<dbReference type="InterPro" id="IPR021109">
    <property type="entry name" value="Peptidase_aspartic_dom_sf"/>
</dbReference>
<keyword evidence="6 10" id="KW-0064">Aspartyl protease</keyword>
<dbReference type="PRINTS" id="PR00792">
    <property type="entry name" value="PEPSIN"/>
</dbReference>
<evidence type="ECO:0000256" key="4">
    <source>
        <dbReference type="ARBA" id="ARBA00022670"/>
    </source>
</evidence>
<accession>A0A0G2EQP7</accession>
<dbReference type="CDD" id="cd06097">
    <property type="entry name" value="Aspergillopepsin_like"/>
    <property type="match status" value="1"/>
</dbReference>
<dbReference type="GO" id="GO:0005576">
    <property type="term" value="C:extracellular region"/>
    <property type="evidence" value="ECO:0007669"/>
    <property type="project" value="UniProtKB-SubCell"/>
</dbReference>
<keyword evidence="7 10" id="KW-0378">Hydrolase</keyword>